<feature type="transmembrane region" description="Helical" evidence="1">
    <location>
        <begin position="88"/>
        <end position="108"/>
    </location>
</feature>
<keyword evidence="1" id="KW-1133">Transmembrane helix</keyword>
<comment type="caution">
    <text evidence="2">The sequence shown here is derived from an EMBL/GenBank/DDBJ whole genome shotgun (WGS) entry which is preliminary data.</text>
</comment>
<proteinExistence type="predicted"/>
<feature type="transmembrane region" description="Helical" evidence="1">
    <location>
        <begin position="7"/>
        <end position="35"/>
    </location>
</feature>
<keyword evidence="3" id="KW-1185">Reference proteome</keyword>
<feature type="transmembrane region" description="Helical" evidence="1">
    <location>
        <begin position="55"/>
        <end position="81"/>
    </location>
</feature>
<name>A0A0U1QNI7_9BACL</name>
<dbReference type="EMBL" id="AFVQ02000105">
    <property type="protein sequence ID" value="KLI02378.1"/>
    <property type="molecule type" value="Genomic_DNA"/>
</dbReference>
<dbReference type="OrthoDB" id="9859189at2"/>
<keyword evidence="1" id="KW-0472">Membrane</keyword>
<dbReference type="Proteomes" id="UP000035553">
    <property type="component" value="Unassembled WGS sequence"/>
</dbReference>
<dbReference type="RefSeq" id="WP_010027783.1">
    <property type="nucleotide sequence ID" value="NZ_AFVQ02000105.1"/>
</dbReference>
<evidence type="ECO:0000256" key="1">
    <source>
        <dbReference type="SAM" id="Phobius"/>
    </source>
</evidence>
<accession>A0A0U1QNI7</accession>
<dbReference type="AlphaFoldDB" id="A0A0U1QNI7"/>
<evidence type="ECO:0000313" key="2">
    <source>
        <dbReference type="EMBL" id="KLI02378.1"/>
    </source>
</evidence>
<feature type="transmembrane region" description="Helical" evidence="1">
    <location>
        <begin position="114"/>
        <end position="134"/>
    </location>
</feature>
<reference evidence="2 3" key="1">
    <citation type="journal article" date="2011" name="J. Bacteriol.">
        <title>Draft genome sequence of Sporolactobacillus inulinus strain CASD, an efficient D-lactic acid-producing bacterium with high-concentration lactate tolerance capability.</title>
        <authorList>
            <person name="Yu B."/>
            <person name="Su F."/>
            <person name="Wang L."/>
            <person name="Xu K."/>
            <person name="Zhao B."/>
            <person name="Xu P."/>
        </authorList>
    </citation>
    <scope>NUCLEOTIDE SEQUENCE [LARGE SCALE GENOMIC DNA]</scope>
    <source>
        <strain evidence="2 3">CASD</strain>
    </source>
</reference>
<evidence type="ECO:0000313" key="3">
    <source>
        <dbReference type="Proteomes" id="UP000035553"/>
    </source>
</evidence>
<keyword evidence="1" id="KW-0812">Transmembrane</keyword>
<organism evidence="2 3">
    <name type="scientific">Sporolactobacillus inulinus CASD</name>
    <dbReference type="NCBI Taxonomy" id="1069536"/>
    <lineage>
        <taxon>Bacteria</taxon>
        <taxon>Bacillati</taxon>
        <taxon>Bacillota</taxon>
        <taxon>Bacilli</taxon>
        <taxon>Bacillales</taxon>
        <taxon>Sporolactobacillaceae</taxon>
        <taxon>Sporolactobacillus</taxon>
    </lineage>
</organism>
<gene>
    <name evidence="2" type="ORF">SINU_08440</name>
</gene>
<sequence length="144" mass="15241">MNRRVTACIIASLSVLSALIQSLFGGFTFLTALWAPSMRMTQLVKHDPLSASGALRSLISFGSHAFMAGGISAAMSGIGLYLFMRKGFAVVCGLLFLLAGSLNCLILYGTGLPVAVLLICTGMIMLALNSNPILPKQQVTNKHH</sequence>
<protein>
    <submittedName>
        <fullName evidence="2">Uncharacterized protein</fullName>
    </submittedName>
</protein>